<name>A0A6A6U8U9_9PEZI</name>
<protein>
    <submittedName>
        <fullName evidence="1">Uncharacterized protein</fullName>
    </submittedName>
</protein>
<gene>
    <name evidence="1" type="ORF">BT63DRAFT_456827</name>
</gene>
<evidence type="ECO:0000313" key="1">
    <source>
        <dbReference type="EMBL" id="KAF2667528.1"/>
    </source>
</evidence>
<dbReference type="EMBL" id="MU004237">
    <property type="protein sequence ID" value="KAF2667528.1"/>
    <property type="molecule type" value="Genomic_DNA"/>
</dbReference>
<accession>A0A6A6U8U9</accession>
<sequence>MAPEIDMRWCNDHEHEHEHEHELLITKQKRWKVILKPQESFIHCPPKGQTGFIYCPEPEYNPDLEYPEDANLADESIKPNGVLHMATAKEVAEDWHLRSTAEYLEALLPHIYFQFISYSVELPYDPPPKFDADGKEMFQLCALYTVVYDQLVYVYVLNFPWFNIKVPESREIELELNRSEMR</sequence>
<dbReference type="Proteomes" id="UP000799302">
    <property type="component" value="Unassembled WGS sequence"/>
</dbReference>
<proteinExistence type="predicted"/>
<organism evidence="1 2">
    <name type="scientific">Microthyrium microscopicum</name>
    <dbReference type="NCBI Taxonomy" id="703497"/>
    <lineage>
        <taxon>Eukaryota</taxon>
        <taxon>Fungi</taxon>
        <taxon>Dikarya</taxon>
        <taxon>Ascomycota</taxon>
        <taxon>Pezizomycotina</taxon>
        <taxon>Dothideomycetes</taxon>
        <taxon>Dothideomycetes incertae sedis</taxon>
        <taxon>Microthyriales</taxon>
        <taxon>Microthyriaceae</taxon>
        <taxon>Microthyrium</taxon>
    </lineage>
</organism>
<reference evidence="1" key="1">
    <citation type="journal article" date="2020" name="Stud. Mycol.">
        <title>101 Dothideomycetes genomes: a test case for predicting lifestyles and emergence of pathogens.</title>
        <authorList>
            <person name="Haridas S."/>
            <person name="Albert R."/>
            <person name="Binder M."/>
            <person name="Bloem J."/>
            <person name="Labutti K."/>
            <person name="Salamov A."/>
            <person name="Andreopoulos B."/>
            <person name="Baker S."/>
            <person name="Barry K."/>
            <person name="Bills G."/>
            <person name="Bluhm B."/>
            <person name="Cannon C."/>
            <person name="Castanera R."/>
            <person name="Culley D."/>
            <person name="Daum C."/>
            <person name="Ezra D."/>
            <person name="Gonzalez J."/>
            <person name="Henrissat B."/>
            <person name="Kuo A."/>
            <person name="Liang C."/>
            <person name="Lipzen A."/>
            <person name="Lutzoni F."/>
            <person name="Magnuson J."/>
            <person name="Mondo S."/>
            <person name="Nolan M."/>
            <person name="Ohm R."/>
            <person name="Pangilinan J."/>
            <person name="Park H.-J."/>
            <person name="Ramirez L."/>
            <person name="Alfaro M."/>
            <person name="Sun H."/>
            <person name="Tritt A."/>
            <person name="Yoshinaga Y."/>
            <person name="Zwiers L.-H."/>
            <person name="Turgeon B."/>
            <person name="Goodwin S."/>
            <person name="Spatafora J."/>
            <person name="Crous P."/>
            <person name="Grigoriev I."/>
        </authorList>
    </citation>
    <scope>NUCLEOTIDE SEQUENCE</scope>
    <source>
        <strain evidence="1">CBS 115976</strain>
    </source>
</reference>
<evidence type="ECO:0000313" key="2">
    <source>
        <dbReference type="Proteomes" id="UP000799302"/>
    </source>
</evidence>
<keyword evidence="2" id="KW-1185">Reference proteome</keyword>
<dbReference type="AlphaFoldDB" id="A0A6A6U8U9"/>